<name>A0A3L8NXZ8_9ACTN</name>
<keyword evidence="3" id="KW-0804">Transcription</keyword>
<dbReference type="SUPFAM" id="SSF46785">
    <property type="entry name" value="Winged helix' DNA-binding domain"/>
    <property type="match status" value="1"/>
</dbReference>
<evidence type="ECO:0000256" key="1">
    <source>
        <dbReference type="ARBA" id="ARBA00023015"/>
    </source>
</evidence>
<proteinExistence type="predicted"/>
<evidence type="ECO:0000256" key="3">
    <source>
        <dbReference type="ARBA" id="ARBA00023163"/>
    </source>
</evidence>
<accession>A0A3L8NXZ8</accession>
<keyword evidence="1" id="KW-0805">Transcription regulation</keyword>
<dbReference type="InterPro" id="IPR001845">
    <property type="entry name" value="HTH_ArsR_DNA-bd_dom"/>
</dbReference>
<dbReference type="AlphaFoldDB" id="A0A3L8NXZ8"/>
<reference evidence="5 6" key="1">
    <citation type="submission" date="2018-10" db="EMBL/GenBank/DDBJ databases">
        <title>Marmoricola sp. 4Q3S-7 whole genome shotgun sequence.</title>
        <authorList>
            <person name="Li F."/>
        </authorList>
    </citation>
    <scope>NUCLEOTIDE SEQUENCE [LARGE SCALE GENOMIC DNA]</scope>
    <source>
        <strain evidence="5 6">4Q3S-7</strain>
    </source>
</reference>
<dbReference type="SMART" id="SM00418">
    <property type="entry name" value="HTH_ARSR"/>
    <property type="match status" value="1"/>
</dbReference>
<dbReference type="PANTHER" id="PTHR33204:SF37">
    <property type="entry name" value="HTH-TYPE TRANSCRIPTIONAL REGULATOR YODB"/>
    <property type="match status" value="1"/>
</dbReference>
<dbReference type="PANTHER" id="PTHR33204">
    <property type="entry name" value="TRANSCRIPTIONAL REGULATOR, MARR FAMILY"/>
    <property type="match status" value="1"/>
</dbReference>
<dbReference type="GO" id="GO:0003677">
    <property type="term" value="F:DNA binding"/>
    <property type="evidence" value="ECO:0007669"/>
    <property type="project" value="UniProtKB-KW"/>
</dbReference>
<feature type="domain" description="HTH hxlR-type" evidence="4">
    <location>
        <begin position="14"/>
        <end position="113"/>
    </location>
</feature>
<dbReference type="PROSITE" id="PS51118">
    <property type="entry name" value="HTH_HXLR"/>
    <property type="match status" value="1"/>
</dbReference>
<comment type="caution">
    <text evidence="5">The sequence shown here is derived from an EMBL/GenBank/DDBJ whole genome shotgun (WGS) entry which is preliminary data.</text>
</comment>
<dbReference type="InterPro" id="IPR036388">
    <property type="entry name" value="WH-like_DNA-bd_sf"/>
</dbReference>
<keyword evidence="6" id="KW-1185">Reference proteome</keyword>
<dbReference type="Pfam" id="PF01638">
    <property type="entry name" value="HxlR"/>
    <property type="match status" value="1"/>
</dbReference>
<dbReference type="OrthoDB" id="9800966at2"/>
<dbReference type="Proteomes" id="UP000281708">
    <property type="component" value="Unassembled WGS sequence"/>
</dbReference>
<dbReference type="CDD" id="cd00090">
    <property type="entry name" value="HTH_ARSR"/>
    <property type="match status" value="1"/>
</dbReference>
<organism evidence="5 6">
    <name type="scientific">Nocardioides mangrovicus</name>
    <dbReference type="NCBI Taxonomy" id="2478913"/>
    <lineage>
        <taxon>Bacteria</taxon>
        <taxon>Bacillati</taxon>
        <taxon>Actinomycetota</taxon>
        <taxon>Actinomycetes</taxon>
        <taxon>Propionibacteriales</taxon>
        <taxon>Nocardioidaceae</taxon>
        <taxon>Nocardioides</taxon>
    </lineage>
</organism>
<dbReference type="InterPro" id="IPR002577">
    <property type="entry name" value="HTH_HxlR"/>
</dbReference>
<protein>
    <submittedName>
        <fullName evidence="5">Transcriptional regulator</fullName>
    </submittedName>
</protein>
<evidence type="ECO:0000313" key="6">
    <source>
        <dbReference type="Proteomes" id="UP000281708"/>
    </source>
</evidence>
<keyword evidence="2" id="KW-0238">DNA-binding</keyword>
<gene>
    <name evidence="5" type="ORF">D9V37_16250</name>
</gene>
<dbReference type="GO" id="GO:0003700">
    <property type="term" value="F:DNA-binding transcription factor activity"/>
    <property type="evidence" value="ECO:0007669"/>
    <property type="project" value="InterPro"/>
</dbReference>
<dbReference type="InterPro" id="IPR036390">
    <property type="entry name" value="WH_DNA-bd_sf"/>
</dbReference>
<evidence type="ECO:0000256" key="2">
    <source>
        <dbReference type="ARBA" id="ARBA00023125"/>
    </source>
</evidence>
<dbReference type="EMBL" id="RDBE01000010">
    <property type="protein sequence ID" value="RLV47701.1"/>
    <property type="molecule type" value="Genomic_DNA"/>
</dbReference>
<sequence>MKAQPAVEHEPRVCDAALSAVFEVLGKRWNGMLLSVLGQGPAGFSAIARSLGVSDSVLSDRLSELTRLGLVERTVEPGPPVAVTYGLTDAGVALLPSLQSLGQWARENLPKRG</sequence>
<evidence type="ECO:0000313" key="5">
    <source>
        <dbReference type="EMBL" id="RLV47701.1"/>
    </source>
</evidence>
<dbReference type="InterPro" id="IPR011991">
    <property type="entry name" value="ArsR-like_HTH"/>
</dbReference>
<evidence type="ECO:0000259" key="4">
    <source>
        <dbReference type="PROSITE" id="PS51118"/>
    </source>
</evidence>
<dbReference type="Gene3D" id="1.10.10.10">
    <property type="entry name" value="Winged helix-like DNA-binding domain superfamily/Winged helix DNA-binding domain"/>
    <property type="match status" value="1"/>
</dbReference>
<dbReference type="RefSeq" id="WP_121807208.1">
    <property type="nucleotide sequence ID" value="NZ_RDBE01000010.1"/>
</dbReference>